<evidence type="ECO:0000313" key="1">
    <source>
        <dbReference type="EMBL" id="KAK9933461.1"/>
    </source>
</evidence>
<accession>A0AAW1XBB6</accession>
<sequence length="101" mass="11229">MVGFGGFEGGGLAYNFVFVFQFLKEHCLVASMTLVAVDLFSVWVRQVVESLGASPRPWFLCLRVRSALGVAQICSDIVMRRQLVFVGTISFDYDESSHQMG</sequence>
<organism evidence="1 2">
    <name type="scientific">Rubus argutus</name>
    <name type="common">Southern blackberry</name>
    <dbReference type="NCBI Taxonomy" id="59490"/>
    <lineage>
        <taxon>Eukaryota</taxon>
        <taxon>Viridiplantae</taxon>
        <taxon>Streptophyta</taxon>
        <taxon>Embryophyta</taxon>
        <taxon>Tracheophyta</taxon>
        <taxon>Spermatophyta</taxon>
        <taxon>Magnoliopsida</taxon>
        <taxon>eudicotyledons</taxon>
        <taxon>Gunneridae</taxon>
        <taxon>Pentapetalae</taxon>
        <taxon>rosids</taxon>
        <taxon>fabids</taxon>
        <taxon>Rosales</taxon>
        <taxon>Rosaceae</taxon>
        <taxon>Rosoideae</taxon>
        <taxon>Rosoideae incertae sedis</taxon>
        <taxon>Rubus</taxon>
    </lineage>
</organism>
<gene>
    <name evidence="1" type="ORF">M0R45_020659</name>
</gene>
<comment type="caution">
    <text evidence="1">The sequence shown here is derived from an EMBL/GenBank/DDBJ whole genome shotgun (WGS) entry which is preliminary data.</text>
</comment>
<dbReference type="EMBL" id="JBEDUW010000004">
    <property type="protein sequence ID" value="KAK9933461.1"/>
    <property type="molecule type" value="Genomic_DNA"/>
</dbReference>
<protein>
    <submittedName>
        <fullName evidence="1">Uncharacterized protein</fullName>
    </submittedName>
</protein>
<dbReference type="Proteomes" id="UP001457282">
    <property type="component" value="Unassembled WGS sequence"/>
</dbReference>
<keyword evidence="2" id="KW-1185">Reference proteome</keyword>
<evidence type="ECO:0000313" key="2">
    <source>
        <dbReference type="Proteomes" id="UP001457282"/>
    </source>
</evidence>
<name>A0AAW1XBB6_RUBAR</name>
<dbReference type="AlphaFoldDB" id="A0AAW1XBB6"/>
<proteinExistence type="predicted"/>
<reference evidence="1 2" key="1">
    <citation type="journal article" date="2023" name="G3 (Bethesda)">
        <title>A chromosome-length genome assembly and annotation of blackberry (Rubus argutus, cv. 'Hillquist').</title>
        <authorList>
            <person name="Bruna T."/>
            <person name="Aryal R."/>
            <person name="Dudchenko O."/>
            <person name="Sargent D.J."/>
            <person name="Mead D."/>
            <person name="Buti M."/>
            <person name="Cavallini A."/>
            <person name="Hytonen T."/>
            <person name="Andres J."/>
            <person name="Pham M."/>
            <person name="Weisz D."/>
            <person name="Mascagni F."/>
            <person name="Usai G."/>
            <person name="Natali L."/>
            <person name="Bassil N."/>
            <person name="Fernandez G.E."/>
            <person name="Lomsadze A."/>
            <person name="Armour M."/>
            <person name="Olukolu B."/>
            <person name="Poorten T."/>
            <person name="Britton C."/>
            <person name="Davik J."/>
            <person name="Ashrafi H."/>
            <person name="Aiden E.L."/>
            <person name="Borodovsky M."/>
            <person name="Worthington M."/>
        </authorList>
    </citation>
    <scope>NUCLEOTIDE SEQUENCE [LARGE SCALE GENOMIC DNA]</scope>
    <source>
        <strain evidence="1">PI 553951</strain>
    </source>
</reference>